<comment type="similarity">
    <text evidence="3">Belongs to the BLOC1S4 family.</text>
</comment>
<keyword evidence="5" id="KW-0813">Transport</keyword>
<evidence type="ECO:0000256" key="5">
    <source>
        <dbReference type="ARBA" id="ARBA00022448"/>
    </source>
</evidence>
<dbReference type="Proteomes" id="UP001623330">
    <property type="component" value="Unassembled WGS sequence"/>
</dbReference>
<accession>A0ABR4P0J7</accession>
<comment type="subcellular location">
    <subcellularLocation>
        <location evidence="2">Cytoplasm</location>
    </subcellularLocation>
</comment>
<dbReference type="EMBL" id="JBEVYD010000002">
    <property type="protein sequence ID" value="KAL3235091.1"/>
    <property type="molecule type" value="Genomic_DNA"/>
</dbReference>
<sequence length="101" mass="11476">MASDDASLGIDKLSVDYDYLLYRISDRVKSIELDTTGVIKSQNQLVAGIVEELIDQNISRFRSILQGCEELEDYFALLEQIELITDSFKDRLDNAVKELSI</sequence>
<evidence type="ECO:0000256" key="6">
    <source>
        <dbReference type="ARBA" id="ARBA00022490"/>
    </source>
</evidence>
<organism evidence="8 9">
    <name type="scientific">Nakaseomyces bracarensis</name>
    <dbReference type="NCBI Taxonomy" id="273131"/>
    <lineage>
        <taxon>Eukaryota</taxon>
        <taxon>Fungi</taxon>
        <taxon>Dikarya</taxon>
        <taxon>Ascomycota</taxon>
        <taxon>Saccharomycotina</taxon>
        <taxon>Saccharomycetes</taxon>
        <taxon>Saccharomycetales</taxon>
        <taxon>Saccharomycetaceae</taxon>
        <taxon>Nakaseomyces</taxon>
    </lineage>
</organism>
<comment type="function">
    <text evidence="1">Component of the biogenesis of lysosome-related organelles complex-1 (BLOC-1), a complex that is involved in endosomal cargo sorting.</text>
</comment>
<comment type="caution">
    <text evidence="8">The sequence shown here is derived from an EMBL/GenBank/DDBJ whole genome shotgun (WGS) entry which is preliminary data.</text>
</comment>
<evidence type="ECO:0000256" key="1">
    <source>
        <dbReference type="ARBA" id="ARBA00003807"/>
    </source>
</evidence>
<evidence type="ECO:0000313" key="9">
    <source>
        <dbReference type="Proteomes" id="UP001623330"/>
    </source>
</evidence>
<evidence type="ECO:0000256" key="3">
    <source>
        <dbReference type="ARBA" id="ARBA00007289"/>
    </source>
</evidence>
<evidence type="ECO:0000313" key="8">
    <source>
        <dbReference type="EMBL" id="KAL3235091.1"/>
    </source>
</evidence>
<name>A0ABR4P0J7_9SACH</name>
<keyword evidence="6" id="KW-0963">Cytoplasm</keyword>
<evidence type="ECO:0000256" key="4">
    <source>
        <dbReference type="ARBA" id="ARBA00014971"/>
    </source>
</evidence>
<protein>
    <recommendedName>
        <fullName evidence="4">Biogenesis of lysosome-related organelles complex 1 subunit CNL1</fullName>
    </recommendedName>
    <alternativeName>
        <fullName evidence="7">CNO-like protein 1</fullName>
    </alternativeName>
</protein>
<dbReference type="InterPro" id="IPR034455">
    <property type="entry name" value="CNL1"/>
</dbReference>
<keyword evidence="9" id="KW-1185">Reference proteome</keyword>
<dbReference type="CDD" id="cd24144">
    <property type="entry name" value="BLOC1_CNL1"/>
    <property type="match status" value="1"/>
</dbReference>
<dbReference type="PANTHER" id="PTHR39145">
    <property type="entry name" value="BIOGENESIS OF LYSOSOME-RELATED ORGANELLES COMPLEX 1 SUBUNIT CNL1"/>
    <property type="match status" value="1"/>
</dbReference>
<reference evidence="8 9" key="1">
    <citation type="submission" date="2024-05" db="EMBL/GenBank/DDBJ databases">
        <title>Long read based assembly of the Candida bracarensis genome reveals expanded adhesin content.</title>
        <authorList>
            <person name="Marcet-Houben M."/>
            <person name="Ksiezopolska E."/>
            <person name="Gabaldon T."/>
        </authorList>
    </citation>
    <scope>NUCLEOTIDE SEQUENCE [LARGE SCALE GENOMIC DNA]</scope>
    <source>
        <strain evidence="8 9">CBM6</strain>
    </source>
</reference>
<gene>
    <name evidence="8" type="ORF">RNJ44_02879</name>
</gene>
<proteinExistence type="inferred from homology"/>
<evidence type="ECO:0000256" key="2">
    <source>
        <dbReference type="ARBA" id="ARBA00004496"/>
    </source>
</evidence>
<evidence type="ECO:0000256" key="7">
    <source>
        <dbReference type="ARBA" id="ARBA00029995"/>
    </source>
</evidence>
<dbReference type="PANTHER" id="PTHR39145:SF1">
    <property type="entry name" value="BIOGENESIS OF LYSOSOME-RELATED ORGANELLES COMPLEX 1 SUBUNIT CNL1"/>
    <property type="match status" value="1"/>
</dbReference>